<keyword evidence="1" id="KW-0812">Transmembrane</keyword>
<feature type="transmembrane region" description="Helical" evidence="1">
    <location>
        <begin position="228"/>
        <end position="253"/>
    </location>
</feature>
<evidence type="ECO:0000313" key="3">
    <source>
        <dbReference type="EMBL" id="RBP03224.1"/>
    </source>
</evidence>
<dbReference type="PANTHER" id="PTHR34473">
    <property type="entry name" value="UPF0699 TRANSMEMBRANE PROTEIN YDBS"/>
    <property type="match status" value="1"/>
</dbReference>
<dbReference type="InterPro" id="IPR005182">
    <property type="entry name" value="YdbS-like_PH"/>
</dbReference>
<name>A0A366ELP5_9BACI</name>
<dbReference type="PIRSF" id="PIRSF026631">
    <property type="entry name" value="UCP026631"/>
    <property type="match status" value="1"/>
</dbReference>
<dbReference type="AlphaFoldDB" id="A0A366ELP5"/>
<dbReference type="PANTHER" id="PTHR34473:SF2">
    <property type="entry name" value="UPF0699 TRANSMEMBRANE PROTEIN YDBT"/>
    <property type="match status" value="1"/>
</dbReference>
<dbReference type="EMBL" id="QNRJ01000010">
    <property type="protein sequence ID" value="RBP03224.1"/>
    <property type="molecule type" value="Genomic_DNA"/>
</dbReference>
<feature type="transmembrane region" description="Helical" evidence="1">
    <location>
        <begin position="46"/>
        <end position="65"/>
    </location>
</feature>
<sequence length="486" mass="55556">MMSEHKRLHPISAVANFVKQLKDLIVPFVFLFVLNNRGEKTGVWDYMPLISMAAVLVFVLVTGIVKWLRFTYRVEEGELRIEYGLFVKKKRYIPIDRIQSLNFSEGILHRPFGLVKVKVETAGSSNPRESEAELTAILKEEAIELEEMIYREKKGNIVTDDLSGENTGTLKDETPFFNLSSKDIWVLATTSGGVGVVISGVFVFLSQFNEFIPYEAVYDELAVFVKSGVFVVSVMAFLGLLVAWLLSIAWTFIIYGDFRIKIVDDHIVMTRGLLEKKQVTVPLNRVQGIRVVENPIRQLLGYCTVHIENAGGSVLEKDSTSIKLFPIVKKKRIQELLNDLFPDYVIHDDFKRLPGRSLRRYVFRQAVWVVIPMAAVCFMYWPYGLWAGLLMIPFGILGYYQYRAGGWKIVDGQLSLQYRGILKNTMHIKKSRIQSLDTHESWFQTRKDLGSLRTTIKSGETGYASPIRDLEKKDLRTIASWFSHSV</sequence>
<evidence type="ECO:0000259" key="2">
    <source>
        <dbReference type="Pfam" id="PF03703"/>
    </source>
</evidence>
<feature type="transmembrane region" description="Helical" evidence="1">
    <location>
        <begin position="12"/>
        <end position="34"/>
    </location>
</feature>
<feature type="domain" description="YdbS-like PH" evidence="2">
    <location>
        <begin position="67"/>
        <end position="147"/>
    </location>
</feature>
<evidence type="ECO:0000256" key="1">
    <source>
        <dbReference type="SAM" id="Phobius"/>
    </source>
</evidence>
<gene>
    <name evidence="3" type="ORF">DET59_110108</name>
</gene>
<feature type="domain" description="YdbS-like PH" evidence="2">
    <location>
        <begin position="402"/>
        <end position="481"/>
    </location>
</feature>
<feature type="transmembrane region" description="Helical" evidence="1">
    <location>
        <begin position="361"/>
        <end position="381"/>
    </location>
</feature>
<feature type="domain" description="YdbS-like PH" evidence="2">
    <location>
        <begin position="258"/>
        <end position="337"/>
    </location>
</feature>
<dbReference type="InterPro" id="IPR014529">
    <property type="entry name" value="UCP026631"/>
</dbReference>
<proteinExistence type="predicted"/>
<dbReference type="Proteomes" id="UP000252118">
    <property type="component" value="Unassembled WGS sequence"/>
</dbReference>
<organism evidence="3 4">
    <name type="scientific">Rossellomorea aquimaris</name>
    <dbReference type="NCBI Taxonomy" id="189382"/>
    <lineage>
        <taxon>Bacteria</taxon>
        <taxon>Bacillati</taxon>
        <taxon>Bacillota</taxon>
        <taxon>Bacilli</taxon>
        <taxon>Bacillales</taxon>
        <taxon>Bacillaceae</taxon>
        <taxon>Rossellomorea</taxon>
    </lineage>
</organism>
<accession>A0A366ELP5</accession>
<dbReference type="Pfam" id="PF03703">
    <property type="entry name" value="bPH_2"/>
    <property type="match status" value="3"/>
</dbReference>
<reference evidence="3 4" key="1">
    <citation type="submission" date="2018-06" db="EMBL/GenBank/DDBJ databases">
        <title>Freshwater and sediment microbial communities from various areas in North America, analyzing microbe dynamics in response to fracking.</title>
        <authorList>
            <person name="Lamendella R."/>
        </authorList>
    </citation>
    <scope>NUCLEOTIDE SEQUENCE [LARGE SCALE GENOMIC DNA]</scope>
    <source>
        <strain evidence="3 4">97B</strain>
    </source>
</reference>
<keyword evidence="1" id="KW-1133">Transmembrane helix</keyword>
<keyword evidence="1" id="KW-0472">Membrane</keyword>
<evidence type="ECO:0000313" key="4">
    <source>
        <dbReference type="Proteomes" id="UP000252118"/>
    </source>
</evidence>
<comment type="caution">
    <text evidence="3">The sequence shown here is derived from an EMBL/GenBank/DDBJ whole genome shotgun (WGS) entry which is preliminary data.</text>
</comment>
<protein>
    <submittedName>
        <fullName evidence="3">Putative membrane protein</fullName>
    </submittedName>
</protein>
<feature type="transmembrane region" description="Helical" evidence="1">
    <location>
        <begin position="184"/>
        <end position="208"/>
    </location>
</feature>